<accession>A0A915DMY0</accession>
<dbReference type="WBParaSite" id="jg21067">
    <property type="protein sequence ID" value="jg21067"/>
    <property type="gene ID" value="jg21067"/>
</dbReference>
<keyword evidence="1" id="KW-1185">Reference proteome</keyword>
<dbReference type="AlphaFoldDB" id="A0A915DMY0"/>
<proteinExistence type="predicted"/>
<evidence type="ECO:0000313" key="1">
    <source>
        <dbReference type="Proteomes" id="UP000887574"/>
    </source>
</evidence>
<protein>
    <submittedName>
        <fullName evidence="2">Uncharacterized protein</fullName>
    </submittedName>
</protein>
<evidence type="ECO:0000313" key="2">
    <source>
        <dbReference type="WBParaSite" id="jg21067"/>
    </source>
</evidence>
<dbReference type="Proteomes" id="UP000887574">
    <property type="component" value="Unplaced"/>
</dbReference>
<organism evidence="1 2">
    <name type="scientific">Ditylenchus dipsaci</name>
    <dbReference type="NCBI Taxonomy" id="166011"/>
    <lineage>
        <taxon>Eukaryota</taxon>
        <taxon>Metazoa</taxon>
        <taxon>Ecdysozoa</taxon>
        <taxon>Nematoda</taxon>
        <taxon>Chromadorea</taxon>
        <taxon>Rhabditida</taxon>
        <taxon>Tylenchina</taxon>
        <taxon>Tylenchomorpha</taxon>
        <taxon>Sphaerularioidea</taxon>
        <taxon>Anguinidae</taxon>
        <taxon>Anguininae</taxon>
        <taxon>Ditylenchus</taxon>
    </lineage>
</organism>
<reference evidence="2" key="1">
    <citation type="submission" date="2022-11" db="UniProtKB">
        <authorList>
            <consortium name="WormBaseParasite"/>
        </authorList>
    </citation>
    <scope>IDENTIFICATION</scope>
</reference>
<name>A0A915DMY0_9BILA</name>
<sequence length="66" mass="7607">MGWRFLSSPFRLFFQKHRVSLSDYPYAAFPPYISAGAVFLSGQTVKEFYLAIQHLKVLCLTMSTLE</sequence>